<accession>A0A0M6XW55</accession>
<feature type="binding site" evidence="3">
    <location>
        <position position="175"/>
    </location>
    <ligand>
        <name>Cu cation</name>
        <dbReference type="ChEBI" id="CHEBI:23378"/>
    </ligand>
</feature>
<sequence length="216" mass="23582">MTSEQTTRRRIRLALWTGAAAILLAAGAGALILRPDPLPAAPLASTIGEADIRSEFSLTDHTGRAVTEANFAGRWQLVFFGFTHCPDICPTTLAYMASVLDLLGPRADAVAPLFVTVDPARDTVPVMAEYVSAFHPRLIGLTGTEAQVADAAASFRTWYERAENETAPDGYMMAHAGHIYLMRLDGGFEAVFQERDQPPEAVAEQILTHIREREDR</sequence>
<keyword evidence="3" id="KW-0479">Metal-binding</keyword>
<keyword evidence="4" id="KW-1015">Disulfide bond</keyword>
<dbReference type="FunFam" id="3.40.30.10:FF:000013">
    <property type="entry name" value="Blast:Protein SCO1 homolog, mitochondrial"/>
    <property type="match status" value="1"/>
</dbReference>
<evidence type="ECO:0000256" key="4">
    <source>
        <dbReference type="PIRSR" id="PIRSR603782-2"/>
    </source>
</evidence>
<dbReference type="InterPro" id="IPR003782">
    <property type="entry name" value="SCO1/SenC"/>
</dbReference>
<proteinExistence type="inferred from homology"/>
<reference evidence="5 6" key="1">
    <citation type="submission" date="2015-07" db="EMBL/GenBank/DDBJ databases">
        <authorList>
            <person name="Noorani M."/>
        </authorList>
    </citation>
    <scope>NUCLEOTIDE SEQUENCE [LARGE SCALE GENOMIC DNA]</scope>
    <source>
        <strain evidence="5 6">CECT 5088</strain>
    </source>
</reference>
<evidence type="ECO:0000313" key="6">
    <source>
        <dbReference type="Proteomes" id="UP000048908"/>
    </source>
</evidence>
<feature type="binding site" evidence="3">
    <location>
        <position position="89"/>
    </location>
    <ligand>
        <name>Cu cation</name>
        <dbReference type="ChEBI" id="CHEBI:23378"/>
    </ligand>
</feature>
<gene>
    <name evidence="5" type="ORF">JAN5088_03319</name>
</gene>
<keyword evidence="6" id="KW-1185">Reference proteome</keyword>
<feature type="binding site" evidence="3">
    <location>
        <position position="85"/>
    </location>
    <ligand>
        <name>Cu cation</name>
        <dbReference type="ChEBI" id="CHEBI:23378"/>
    </ligand>
</feature>
<name>A0A0M6XW55_9RHOB</name>
<comment type="similarity">
    <text evidence="1">Belongs to the SCO1/2 family.</text>
</comment>
<evidence type="ECO:0000256" key="2">
    <source>
        <dbReference type="ARBA" id="ARBA00023008"/>
    </source>
</evidence>
<dbReference type="Proteomes" id="UP000048908">
    <property type="component" value="Unassembled WGS sequence"/>
</dbReference>
<dbReference type="AlphaFoldDB" id="A0A0M6XW55"/>
<dbReference type="Gene3D" id="3.40.30.10">
    <property type="entry name" value="Glutaredoxin"/>
    <property type="match status" value="1"/>
</dbReference>
<dbReference type="PANTHER" id="PTHR12151">
    <property type="entry name" value="ELECTRON TRANSPORT PROTIN SCO1/SENC FAMILY MEMBER"/>
    <property type="match status" value="1"/>
</dbReference>
<dbReference type="RefSeq" id="WP_055683885.1">
    <property type="nucleotide sequence ID" value="NZ_CXPG01000022.1"/>
</dbReference>
<dbReference type="Pfam" id="PF02630">
    <property type="entry name" value="SCO1-SenC"/>
    <property type="match status" value="1"/>
</dbReference>
<dbReference type="OrthoDB" id="9790194at2"/>
<keyword evidence="2 3" id="KW-0186">Copper</keyword>
<protein>
    <submittedName>
        <fullName evidence="5">SCO1/SenC</fullName>
    </submittedName>
</protein>
<dbReference type="SUPFAM" id="SSF52833">
    <property type="entry name" value="Thioredoxin-like"/>
    <property type="match status" value="1"/>
</dbReference>
<evidence type="ECO:0000256" key="1">
    <source>
        <dbReference type="ARBA" id="ARBA00010996"/>
    </source>
</evidence>
<organism evidence="5 6">
    <name type="scientific">Jannaschia rubra</name>
    <dbReference type="NCBI Taxonomy" id="282197"/>
    <lineage>
        <taxon>Bacteria</taxon>
        <taxon>Pseudomonadati</taxon>
        <taxon>Pseudomonadota</taxon>
        <taxon>Alphaproteobacteria</taxon>
        <taxon>Rhodobacterales</taxon>
        <taxon>Roseobacteraceae</taxon>
        <taxon>Jannaschia</taxon>
    </lineage>
</organism>
<dbReference type="CDD" id="cd02968">
    <property type="entry name" value="SCO"/>
    <property type="match status" value="1"/>
</dbReference>
<dbReference type="InterPro" id="IPR036249">
    <property type="entry name" value="Thioredoxin-like_sf"/>
</dbReference>
<evidence type="ECO:0000256" key="3">
    <source>
        <dbReference type="PIRSR" id="PIRSR603782-1"/>
    </source>
</evidence>
<dbReference type="EMBL" id="CXPG01000022">
    <property type="protein sequence ID" value="CTQ34523.1"/>
    <property type="molecule type" value="Genomic_DNA"/>
</dbReference>
<dbReference type="PANTHER" id="PTHR12151:SF25">
    <property type="entry name" value="LINALOOL DEHYDRATASE_ISOMERASE DOMAIN-CONTAINING PROTEIN"/>
    <property type="match status" value="1"/>
</dbReference>
<evidence type="ECO:0000313" key="5">
    <source>
        <dbReference type="EMBL" id="CTQ34523.1"/>
    </source>
</evidence>
<dbReference type="GO" id="GO:0046872">
    <property type="term" value="F:metal ion binding"/>
    <property type="evidence" value="ECO:0007669"/>
    <property type="project" value="UniProtKB-KW"/>
</dbReference>
<feature type="disulfide bond" description="Redox-active" evidence="4">
    <location>
        <begin position="85"/>
        <end position="89"/>
    </location>
</feature>